<sequence>MAIPKFSLSDALFLLFSSSCFLARGTLGDSYDWESAHATFYGGGDASGTMGELRHKHRRPEHGPFQRRAELRVVLRAEVRR</sequence>
<gene>
    <name evidence="2" type="ORF">B296_00044777</name>
</gene>
<evidence type="ECO:0000256" key="1">
    <source>
        <dbReference type="SAM" id="SignalP"/>
    </source>
</evidence>
<evidence type="ECO:0000313" key="2">
    <source>
        <dbReference type="EMBL" id="RRT42882.1"/>
    </source>
</evidence>
<accession>A0A426XTR3</accession>
<comment type="caution">
    <text evidence="2">The sequence shown here is derived from an EMBL/GenBank/DDBJ whole genome shotgun (WGS) entry which is preliminary data.</text>
</comment>
<organism evidence="2 3">
    <name type="scientific">Ensete ventricosum</name>
    <name type="common">Abyssinian banana</name>
    <name type="synonym">Musa ensete</name>
    <dbReference type="NCBI Taxonomy" id="4639"/>
    <lineage>
        <taxon>Eukaryota</taxon>
        <taxon>Viridiplantae</taxon>
        <taxon>Streptophyta</taxon>
        <taxon>Embryophyta</taxon>
        <taxon>Tracheophyta</taxon>
        <taxon>Spermatophyta</taxon>
        <taxon>Magnoliopsida</taxon>
        <taxon>Liliopsida</taxon>
        <taxon>Zingiberales</taxon>
        <taxon>Musaceae</taxon>
        <taxon>Ensete</taxon>
    </lineage>
</organism>
<feature type="signal peptide" evidence="1">
    <location>
        <begin position="1"/>
        <end position="28"/>
    </location>
</feature>
<evidence type="ECO:0008006" key="4">
    <source>
        <dbReference type="Google" id="ProtNLM"/>
    </source>
</evidence>
<name>A0A426XTR3_ENSVE</name>
<dbReference type="AlphaFoldDB" id="A0A426XTR3"/>
<evidence type="ECO:0000313" key="3">
    <source>
        <dbReference type="Proteomes" id="UP000287651"/>
    </source>
</evidence>
<reference evidence="2 3" key="1">
    <citation type="journal article" date="2014" name="Agronomy (Basel)">
        <title>A Draft Genome Sequence for Ensete ventricosum, the Drought-Tolerant Tree Against Hunger.</title>
        <authorList>
            <person name="Harrison J."/>
            <person name="Moore K.A."/>
            <person name="Paszkiewicz K."/>
            <person name="Jones T."/>
            <person name="Grant M."/>
            <person name="Ambacheew D."/>
            <person name="Muzemil S."/>
            <person name="Studholme D.J."/>
        </authorList>
    </citation>
    <scope>NUCLEOTIDE SEQUENCE [LARGE SCALE GENOMIC DNA]</scope>
</reference>
<dbReference type="EMBL" id="AMZH03017523">
    <property type="protein sequence ID" value="RRT42882.1"/>
    <property type="molecule type" value="Genomic_DNA"/>
</dbReference>
<keyword evidence="1" id="KW-0732">Signal</keyword>
<protein>
    <recommendedName>
        <fullName evidence="4">Secreted protein</fullName>
    </recommendedName>
</protein>
<feature type="chain" id="PRO_5019001127" description="Secreted protein" evidence="1">
    <location>
        <begin position="29"/>
        <end position="81"/>
    </location>
</feature>
<proteinExistence type="predicted"/>
<dbReference type="Proteomes" id="UP000287651">
    <property type="component" value="Unassembled WGS sequence"/>
</dbReference>